<dbReference type="EMBL" id="CASHSV030000109">
    <property type="protein sequence ID" value="CAJ2646638.1"/>
    <property type="molecule type" value="Genomic_DNA"/>
</dbReference>
<reference evidence="1" key="1">
    <citation type="submission" date="2023-10" db="EMBL/GenBank/DDBJ databases">
        <authorList>
            <person name="Rodriguez Cubillos JULIANA M."/>
            <person name="De Vega J."/>
        </authorList>
    </citation>
    <scope>NUCLEOTIDE SEQUENCE</scope>
</reference>
<comment type="caution">
    <text evidence="1">The sequence shown here is derived from an EMBL/GenBank/DDBJ whole genome shotgun (WGS) entry which is preliminary data.</text>
</comment>
<protein>
    <submittedName>
        <fullName evidence="1">Uncharacterized protein</fullName>
    </submittedName>
</protein>
<dbReference type="Proteomes" id="UP001177021">
    <property type="component" value="Unassembled WGS sequence"/>
</dbReference>
<sequence>MVHYIFSFFLNFSFESLIYAQNFSCGSLRKGIFIAEAIFIVATMILKVYYYMYFTKATATPLSRTTNRVSSSVGMIGYA</sequence>
<organism evidence="1 2">
    <name type="scientific">Trifolium pratense</name>
    <name type="common">Red clover</name>
    <dbReference type="NCBI Taxonomy" id="57577"/>
    <lineage>
        <taxon>Eukaryota</taxon>
        <taxon>Viridiplantae</taxon>
        <taxon>Streptophyta</taxon>
        <taxon>Embryophyta</taxon>
        <taxon>Tracheophyta</taxon>
        <taxon>Spermatophyta</taxon>
        <taxon>Magnoliopsida</taxon>
        <taxon>eudicotyledons</taxon>
        <taxon>Gunneridae</taxon>
        <taxon>Pentapetalae</taxon>
        <taxon>rosids</taxon>
        <taxon>fabids</taxon>
        <taxon>Fabales</taxon>
        <taxon>Fabaceae</taxon>
        <taxon>Papilionoideae</taxon>
        <taxon>50 kb inversion clade</taxon>
        <taxon>NPAAA clade</taxon>
        <taxon>Hologalegina</taxon>
        <taxon>IRL clade</taxon>
        <taxon>Trifolieae</taxon>
        <taxon>Trifolium</taxon>
    </lineage>
</organism>
<evidence type="ECO:0000313" key="2">
    <source>
        <dbReference type="Proteomes" id="UP001177021"/>
    </source>
</evidence>
<accession>A0ACB0JT59</accession>
<evidence type="ECO:0000313" key="1">
    <source>
        <dbReference type="EMBL" id="CAJ2646638.1"/>
    </source>
</evidence>
<keyword evidence="2" id="KW-1185">Reference proteome</keyword>
<gene>
    <name evidence="1" type="ORF">MILVUS5_LOCUS15312</name>
</gene>
<proteinExistence type="predicted"/>
<name>A0ACB0JT59_TRIPR</name>